<evidence type="ECO:0008006" key="4">
    <source>
        <dbReference type="Google" id="ProtNLM"/>
    </source>
</evidence>
<protein>
    <recommendedName>
        <fullName evidence="4">Oxysterol-binding protein-related protein 4B</fullName>
    </recommendedName>
</protein>
<evidence type="ECO:0000256" key="1">
    <source>
        <dbReference type="ARBA" id="ARBA00008842"/>
    </source>
</evidence>
<gene>
    <name evidence="2" type="ORF">L484_016850</name>
</gene>
<proteinExistence type="inferred from homology"/>
<dbReference type="PANTHER" id="PTHR10972">
    <property type="entry name" value="OXYSTEROL-BINDING PROTEIN-RELATED"/>
    <property type="match status" value="1"/>
</dbReference>
<dbReference type="Proteomes" id="UP000030645">
    <property type="component" value="Unassembled WGS sequence"/>
</dbReference>
<dbReference type="Gene3D" id="3.30.70.3490">
    <property type="match status" value="1"/>
</dbReference>
<dbReference type="InterPro" id="IPR037239">
    <property type="entry name" value="OSBP_sf"/>
</dbReference>
<accession>W9QEQ2</accession>
<dbReference type="GO" id="GO:0032934">
    <property type="term" value="F:sterol binding"/>
    <property type="evidence" value="ECO:0007669"/>
    <property type="project" value="TreeGrafter"/>
</dbReference>
<reference evidence="3" key="1">
    <citation type="submission" date="2013-01" db="EMBL/GenBank/DDBJ databases">
        <title>Draft Genome Sequence of a Mulberry Tree, Morus notabilis C.K. Schneid.</title>
        <authorList>
            <person name="He N."/>
            <person name="Zhao S."/>
        </authorList>
    </citation>
    <scope>NUCLEOTIDE SEQUENCE</scope>
</reference>
<dbReference type="InterPro" id="IPR000648">
    <property type="entry name" value="Oxysterol-bd"/>
</dbReference>
<keyword evidence="3" id="KW-1185">Reference proteome</keyword>
<dbReference type="GO" id="GO:0016020">
    <property type="term" value="C:membrane"/>
    <property type="evidence" value="ECO:0007669"/>
    <property type="project" value="TreeGrafter"/>
</dbReference>
<dbReference type="PANTHER" id="PTHR10972:SF102">
    <property type="entry name" value="OXYSTEROL-BINDING PROTEIN"/>
    <property type="match status" value="1"/>
</dbReference>
<comment type="similarity">
    <text evidence="1">Belongs to the OSBP family.</text>
</comment>
<dbReference type="EMBL" id="KE343500">
    <property type="protein sequence ID" value="EXB30989.1"/>
    <property type="molecule type" value="Genomic_DNA"/>
</dbReference>
<sequence length="160" mass="18109">MCAGTFVEVAAHGKKQLKLLNHGETYLLFGLRGSPISVKGKIYVSSSLKCSFKIEGHWDKIVTLKDLTNGEVKVIYNAKEVIAELRTPIVKDPKGVWPSESALVWAEVSQGILNKDWGKAREAKKAVEENQRQLLRDRKSRNETWVPKHFIVSYNKDMNT</sequence>
<evidence type="ECO:0000313" key="2">
    <source>
        <dbReference type="EMBL" id="EXB30989.1"/>
    </source>
</evidence>
<dbReference type="SUPFAM" id="SSF144000">
    <property type="entry name" value="Oxysterol-binding protein-like"/>
    <property type="match status" value="1"/>
</dbReference>
<evidence type="ECO:0000313" key="3">
    <source>
        <dbReference type="Proteomes" id="UP000030645"/>
    </source>
</evidence>
<dbReference type="AlphaFoldDB" id="W9QEQ2"/>
<dbReference type="eggNOG" id="KOG2210">
    <property type="taxonomic scope" value="Eukaryota"/>
</dbReference>
<dbReference type="FunFam" id="3.30.70.3490:FF:000007">
    <property type="entry name" value="Oxysterol-binding protein-related protein 4B"/>
    <property type="match status" value="1"/>
</dbReference>
<name>W9QEQ2_9ROSA</name>
<dbReference type="GO" id="GO:0005829">
    <property type="term" value="C:cytosol"/>
    <property type="evidence" value="ECO:0007669"/>
    <property type="project" value="TreeGrafter"/>
</dbReference>
<dbReference type="STRING" id="981085.W9QEQ2"/>
<organism evidence="2 3">
    <name type="scientific">Morus notabilis</name>
    <dbReference type="NCBI Taxonomy" id="981085"/>
    <lineage>
        <taxon>Eukaryota</taxon>
        <taxon>Viridiplantae</taxon>
        <taxon>Streptophyta</taxon>
        <taxon>Embryophyta</taxon>
        <taxon>Tracheophyta</taxon>
        <taxon>Spermatophyta</taxon>
        <taxon>Magnoliopsida</taxon>
        <taxon>eudicotyledons</taxon>
        <taxon>Gunneridae</taxon>
        <taxon>Pentapetalae</taxon>
        <taxon>rosids</taxon>
        <taxon>fabids</taxon>
        <taxon>Rosales</taxon>
        <taxon>Moraceae</taxon>
        <taxon>Moreae</taxon>
        <taxon>Morus</taxon>
    </lineage>
</organism>